<feature type="chain" id="PRO_5032390275" evidence="2">
    <location>
        <begin position="27"/>
        <end position="449"/>
    </location>
</feature>
<evidence type="ECO:0000313" key="4">
    <source>
        <dbReference type="EMBL" id="MBB4664144.1"/>
    </source>
</evidence>
<reference evidence="4 5" key="1">
    <citation type="submission" date="2020-08" db="EMBL/GenBank/DDBJ databases">
        <title>Genomic Encyclopedia of Archaeal and Bacterial Type Strains, Phase II (KMG-II): from individual species to whole genera.</title>
        <authorList>
            <person name="Goeker M."/>
        </authorList>
    </citation>
    <scope>NUCLEOTIDE SEQUENCE [LARGE SCALE GENOMIC DNA]</scope>
    <source>
        <strain evidence="4 5">DSM 23288</strain>
    </source>
</reference>
<name>A0A840IJE5_9ACTN</name>
<dbReference type="Gene3D" id="3.20.20.190">
    <property type="entry name" value="Phosphatidylinositol (PI) phosphodiesterase"/>
    <property type="match status" value="1"/>
</dbReference>
<dbReference type="EC" id="3.1.4.46" evidence="4"/>
<feature type="compositionally biased region" description="Gly residues" evidence="1">
    <location>
        <begin position="319"/>
        <end position="328"/>
    </location>
</feature>
<feature type="region of interest" description="Disordered" evidence="1">
    <location>
        <begin position="316"/>
        <end position="341"/>
    </location>
</feature>
<evidence type="ECO:0000256" key="2">
    <source>
        <dbReference type="SAM" id="SignalP"/>
    </source>
</evidence>
<keyword evidence="2" id="KW-0732">Signal</keyword>
<dbReference type="EMBL" id="JACHNU010000006">
    <property type="protein sequence ID" value="MBB4664144.1"/>
    <property type="molecule type" value="Genomic_DNA"/>
</dbReference>
<dbReference type="PROSITE" id="PS51257">
    <property type="entry name" value="PROKAR_LIPOPROTEIN"/>
    <property type="match status" value="1"/>
</dbReference>
<dbReference type="InterPro" id="IPR030395">
    <property type="entry name" value="GP_PDE_dom"/>
</dbReference>
<dbReference type="RefSeq" id="WP_183343926.1">
    <property type="nucleotide sequence ID" value="NZ_JACHNU010000006.1"/>
</dbReference>
<gene>
    <name evidence="4" type="ORF">BDZ31_003747</name>
</gene>
<organism evidence="4 5">
    <name type="scientific">Conexibacter arvalis</name>
    <dbReference type="NCBI Taxonomy" id="912552"/>
    <lineage>
        <taxon>Bacteria</taxon>
        <taxon>Bacillati</taxon>
        <taxon>Actinomycetota</taxon>
        <taxon>Thermoleophilia</taxon>
        <taxon>Solirubrobacterales</taxon>
        <taxon>Conexibacteraceae</taxon>
        <taxon>Conexibacter</taxon>
    </lineage>
</organism>
<proteinExistence type="predicted"/>
<evidence type="ECO:0000313" key="5">
    <source>
        <dbReference type="Proteomes" id="UP000585272"/>
    </source>
</evidence>
<dbReference type="PANTHER" id="PTHR46211:SF14">
    <property type="entry name" value="GLYCEROPHOSPHODIESTER PHOSPHODIESTERASE"/>
    <property type="match status" value="1"/>
</dbReference>
<keyword evidence="5" id="KW-1185">Reference proteome</keyword>
<dbReference type="AlphaFoldDB" id="A0A840IJE5"/>
<accession>A0A840IJE5</accession>
<feature type="domain" description="GP-PDE" evidence="3">
    <location>
        <begin position="36"/>
        <end position="312"/>
    </location>
</feature>
<dbReference type="PANTHER" id="PTHR46211">
    <property type="entry name" value="GLYCEROPHOSPHORYL DIESTER PHOSPHODIESTERASE"/>
    <property type="match status" value="1"/>
</dbReference>
<comment type="caution">
    <text evidence="4">The sequence shown here is derived from an EMBL/GenBank/DDBJ whole genome shotgun (WGS) entry which is preliminary data.</text>
</comment>
<feature type="signal peptide" evidence="2">
    <location>
        <begin position="1"/>
        <end position="26"/>
    </location>
</feature>
<sequence>MTRGRHVLALLAAAAGCALPAGTAAAADNQWLGMRVLNQIHQGGENEAPSNTLFAYHDGLAKGGDMIELDVHATKDRQLVAIHDDTVDRTTNGSGRVAAMTLAQVRRLDAAHWFVPGHNAVRGRPAADYPYRGVRTGRKAAPAGFEADDFRIPTLAEVFSAFPDVPINIEIKGKTQDEKLRVADLLAAYLKKAGRSDVLVASFDQVAVDRFHQKAPKIDVAPGVDGISGFLLGGQPAPRGTKALQIPIRYSFGPVTLDVVTREHVEKARRAGYAVHVWLDKSEENDEVYGMLADLCVDGVMTAEPTRYEAFLERRGLPRTGGQGGAPGSDGCAKPKAPPRGCRVRASKVVEPRGGRIAVRLQRYGDLRGACSVKVALTGRAAGRGARGKPVRLASGSVRVPAGRIASFGRLKLSKRGAALVRSSRRGVTVRAVVKASRTDTRTFALAGR</sequence>
<dbReference type="SUPFAM" id="SSF51695">
    <property type="entry name" value="PLC-like phosphodiesterases"/>
    <property type="match status" value="1"/>
</dbReference>
<dbReference type="GO" id="GO:0006629">
    <property type="term" value="P:lipid metabolic process"/>
    <property type="evidence" value="ECO:0007669"/>
    <property type="project" value="InterPro"/>
</dbReference>
<keyword evidence="4" id="KW-0378">Hydrolase</keyword>
<evidence type="ECO:0000256" key="1">
    <source>
        <dbReference type="SAM" id="MobiDB-lite"/>
    </source>
</evidence>
<protein>
    <submittedName>
        <fullName evidence="4">Glycerophosphoryl diester phosphodiesterase</fullName>
        <ecNumber evidence="4">3.1.4.46</ecNumber>
    </submittedName>
</protein>
<dbReference type="InterPro" id="IPR017946">
    <property type="entry name" value="PLC-like_Pdiesterase_TIM-brl"/>
</dbReference>
<dbReference type="GO" id="GO:0008889">
    <property type="term" value="F:glycerophosphodiester phosphodiesterase activity"/>
    <property type="evidence" value="ECO:0007669"/>
    <property type="project" value="UniProtKB-EC"/>
</dbReference>
<dbReference type="Pfam" id="PF03009">
    <property type="entry name" value="GDPD"/>
    <property type="match status" value="1"/>
</dbReference>
<evidence type="ECO:0000259" key="3">
    <source>
        <dbReference type="PROSITE" id="PS51704"/>
    </source>
</evidence>
<dbReference type="Proteomes" id="UP000585272">
    <property type="component" value="Unassembled WGS sequence"/>
</dbReference>
<dbReference type="CDD" id="cd08561">
    <property type="entry name" value="GDPD_cytoplasmic_ScUgpQ2_like"/>
    <property type="match status" value="1"/>
</dbReference>
<dbReference type="PROSITE" id="PS51704">
    <property type="entry name" value="GP_PDE"/>
    <property type="match status" value="1"/>
</dbReference>